<dbReference type="PANTHER" id="PTHR30086:SF20">
    <property type="entry name" value="ARGININE EXPORTER PROTEIN ARGO-RELATED"/>
    <property type="match status" value="1"/>
</dbReference>
<evidence type="ECO:0000256" key="2">
    <source>
        <dbReference type="ARBA" id="ARBA00022475"/>
    </source>
</evidence>
<feature type="transmembrane region" description="Helical" evidence="6">
    <location>
        <begin position="138"/>
        <end position="163"/>
    </location>
</feature>
<keyword evidence="2" id="KW-1003">Cell membrane</keyword>
<dbReference type="AlphaFoldDB" id="A0A934ING2"/>
<keyword evidence="4 6" id="KW-1133">Transmembrane helix</keyword>
<comment type="caution">
    <text evidence="7">The sequence shown here is derived from an EMBL/GenBank/DDBJ whole genome shotgun (WGS) entry which is preliminary data.</text>
</comment>
<evidence type="ECO:0000313" key="8">
    <source>
        <dbReference type="Proteomes" id="UP000609531"/>
    </source>
</evidence>
<keyword evidence="5 6" id="KW-0472">Membrane</keyword>
<keyword evidence="8" id="KW-1185">Reference proteome</keyword>
<evidence type="ECO:0000256" key="5">
    <source>
        <dbReference type="ARBA" id="ARBA00023136"/>
    </source>
</evidence>
<dbReference type="GO" id="GO:0005886">
    <property type="term" value="C:plasma membrane"/>
    <property type="evidence" value="ECO:0007669"/>
    <property type="project" value="UniProtKB-SubCell"/>
</dbReference>
<evidence type="ECO:0000256" key="1">
    <source>
        <dbReference type="ARBA" id="ARBA00004651"/>
    </source>
</evidence>
<feature type="transmembrane region" description="Helical" evidence="6">
    <location>
        <begin position="46"/>
        <end position="66"/>
    </location>
</feature>
<feature type="transmembrane region" description="Helical" evidence="6">
    <location>
        <begin position="78"/>
        <end position="96"/>
    </location>
</feature>
<comment type="subcellular location">
    <subcellularLocation>
        <location evidence="1">Cell membrane</location>
        <topology evidence="1">Multi-pass membrane protein</topology>
    </subcellularLocation>
</comment>
<dbReference type="RefSeq" id="WP_198880491.1">
    <property type="nucleotide sequence ID" value="NZ_JAEKJA010000001.1"/>
</dbReference>
<name>A0A934ING2_9HYPH</name>
<gene>
    <name evidence="7" type="ORF">JCR33_02940</name>
</gene>
<dbReference type="PANTHER" id="PTHR30086">
    <property type="entry name" value="ARGININE EXPORTER PROTEIN ARGO"/>
    <property type="match status" value="1"/>
</dbReference>
<evidence type="ECO:0000256" key="6">
    <source>
        <dbReference type="SAM" id="Phobius"/>
    </source>
</evidence>
<proteinExistence type="predicted"/>
<protein>
    <submittedName>
        <fullName evidence="7">LysE family transporter</fullName>
    </submittedName>
</protein>
<sequence>MLEFAAAIVFLMGTPGPGVLSAAGVGSAYGARAGGAYVAGLFVGNYLVVGLVVSGIAALALALPWLRMLLLWGSVSYLLYLAAKIALAGSRIAFIHRESPPGFWNGVVFQPINPKAYAVNTALFSGFAFMPQAPATEVLVKALIMAAIWIPIHIAWLFLGVTLRRLDLSETANRAINFVMAFAMVAVVAIAITAQF</sequence>
<feature type="transmembrane region" description="Helical" evidence="6">
    <location>
        <begin position="175"/>
        <end position="194"/>
    </location>
</feature>
<organism evidence="7 8">
    <name type="scientific">Acuticoccus mangrovi</name>
    <dbReference type="NCBI Taxonomy" id="2796142"/>
    <lineage>
        <taxon>Bacteria</taxon>
        <taxon>Pseudomonadati</taxon>
        <taxon>Pseudomonadota</taxon>
        <taxon>Alphaproteobacteria</taxon>
        <taxon>Hyphomicrobiales</taxon>
        <taxon>Amorphaceae</taxon>
        <taxon>Acuticoccus</taxon>
    </lineage>
</organism>
<accession>A0A934ING2</accession>
<keyword evidence="3 6" id="KW-0812">Transmembrane</keyword>
<dbReference type="GO" id="GO:0015171">
    <property type="term" value="F:amino acid transmembrane transporter activity"/>
    <property type="evidence" value="ECO:0007669"/>
    <property type="project" value="TreeGrafter"/>
</dbReference>
<evidence type="ECO:0000256" key="4">
    <source>
        <dbReference type="ARBA" id="ARBA00022989"/>
    </source>
</evidence>
<reference evidence="7" key="1">
    <citation type="submission" date="2020-12" db="EMBL/GenBank/DDBJ databases">
        <title>Bacterial taxonomy.</title>
        <authorList>
            <person name="Pan X."/>
        </authorList>
    </citation>
    <scope>NUCLEOTIDE SEQUENCE</scope>
    <source>
        <strain evidence="7">B2012</strain>
    </source>
</reference>
<dbReference type="Proteomes" id="UP000609531">
    <property type="component" value="Unassembled WGS sequence"/>
</dbReference>
<dbReference type="GO" id="GO:0033228">
    <property type="term" value="P:cysteine export across plasma membrane"/>
    <property type="evidence" value="ECO:0007669"/>
    <property type="project" value="TreeGrafter"/>
</dbReference>
<dbReference type="InterPro" id="IPR001123">
    <property type="entry name" value="LeuE-type"/>
</dbReference>
<dbReference type="EMBL" id="JAEKJA010000001">
    <property type="protein sequence ID" value="MBJ3774624.1"/>
    <property type="molecule type" value="Genomic_DNA"/>
</dbReference>
<evidence type="ECO:0000313" key="7">
    <source>
        <dbReference type="EMBL" id="MBJ3774624.1"/>
    </source>
</evidence>
<evidence type="ECO:0000256" key="3">
    <source>
        <dbReference type="ARBA" id="ARBA00022692"/>
    </source>
</evidence>
<dbReference type="Pfam" id="PF01810">
    <property type="entry name" value="LysE"/>
    <property type="match status" value="1"/>
</dbReference>